<dbReference type="Proteomes" id="UP001597083">
    <property type="component" value="Unassembled WGS sequence"/>
</dbReference>
<dbReference type="EMBL" id="JBHTIR010002886">
    <property type="protein sequence ID" value="MFD0854366.1"/>
    <property type="molecule type" value="Genomic_DNA"/>
</dbReference>
<proteinExistence type="predicted"/>
<organism evidence="1 2">
    <name type="scientific">Actinomadura adrarensis</name>
    <dbReference type="NCBI Taxonomy" id="1819600"/>
    <lineage>
        <taxon>Bacteria</taxon>
        <taxon>Bacillati</taxon>
        <taxon>Actinomycetota</taxon>
        <taxon>Actinomycetes</taxon>
        <taxon>Streptosporangiales</taxon>
        <taxon>Thermomonosporaceae</taxon>
        <taxon>Actinomadura</taxon>
    </lineage>
</organism>
<protein>
    <recommendedName>
        <fullName evidence="3">ABC transporter ATP-binding protein</fullName>
    </recommendedName>
</protein>
<comment type="caution">
    <text evidence="1">The sequence shown here is derived from an EMBL/GenBank/DDBJ whole genome shotgun (WGS) entry which is preliminary data.</text>
</comment>
<evidence type="ECO:0000313" key="1">
    <source>
        <dbReference type="EMBL" id="MFD0854366.1"/>
    </source>
</evidence>
<sequence>MSLMKSPDRLDTAAEATERDHAVLTVSDVHKHFRRADGQDVPAVDGVSLEVKAGECLVLLGP</sequence>
<evidence type="ECO:0000313" key="2">
    <source>
        <dbReference type="Proteomes" id="UP001597083"/>
    </source>
</evidence>
<feature type="non-terminal residue" evidence="1">
    <location>
        <position position="62"/>
    </location>
</feature>
<dbReference type="InterPro" id="IPR027417">
    <property type="entry name" value="P-loop_NTPase"/>
</dbReference>
<dbReference type="SUPFAM" id="SSF52540">
    <property type="entry name" value="P-loop containing nucleoside triphosphate hydrolases"/>
    <property type="match status" value="1"/>
</dbReference>
<evidence type="ECO:0008006" key="3">
    <source>
        <dbReference type="Google" id="ProtNLM"/>
    </source>
</evidence>
<dbReference type="Gene3D" id="3.40.50.300">
    <property type="entry name" value="P-loop containing nucleotide triphosphate hydrolases"/>
    <property type="match status" value="1"/>
</dbReference>
<gene>
    <name evidence="1" type="ORF">ACFQ07_19160</name>
</gene>
<keyword evidence="2" id="KW-1185">Reference proteome</keyword>
<accession>A0ABW3CJ97</accession>
<reference evidence="2" key="1">
    <citation type="journal article" date="2019" name="Int. J. Syst. Evol. Microbiol.">
        <title>The Global Catalogue of Microorganisms (GCM) 10K type strain sequencing project: providing services to taxonomists for standard genome sequencing and annotation.</title>
        <authorList>
            <consortium name="The Broad Institute Genomics Platform"/>
            <consortium name="The Broad Institute Genome Sequencing Center for Infectious Disease"/>
            <person name="Wu L."/>
            <person name="Ma J."/>
        </authorList>
    </citation>
    <scope>NUCLEOTIDE SEQUENCE [LARGE SCALE GENOMIC DNA]</scope>
    <source>
        <strain evidence="2">JCM 31696</strain>
    </source>
</reference>
<name>A0ABW3CJ97_9ACTN</name>